<proteinExistence type="predicted"/>
<comment type="caution">
    <text evidence="1">The sequence shown here is derived from an EMBL/GenBank/DDBJ whole genome shotgun (WGS) entry which is preliminary data.</text>
</comment>
<dbReference type="AlphaFoldDB" id="A0A644XQY3"/>
<dbReference type="InterPro" id="IPR037079">
    <property type="entry name" value="AF2212/PG0164-like_sf"/>
</dbReference>
<dbReference type="SUPFAM" id="SSF141694">
    <property type="entry name" value="AF2212/PG0164-like"/>
    <property type="match status" value="1"/>
</dbReference>
<organism evidence="1">
    <name type="scientific">bioreactor metagenome</name>
    <dbReference type="NCBI Taxonomy" id="1076179"/>
    <lineage>
        <taxon>unclassified sequences</taxon>
        <taxon>metagenomes</taxon>
        <taxon>ecological metagenomes</taxon>
    </lineage>
</organism>
<dbReference type="EMBL" id="VSSQ01003024">
    <property type="protein sequence ID" value="MPM18650.1"/>
    <property type="molecule type" value="Genomic_DNA"/>
</dbReference>
<evidence type="ECO:0000313" key="1">
    <source>
        <dbReference type="EMBL" id="MPM18650.1"/>
    </source>
</evidence>
<protein>
    <recommendedName>
        <fullName evidence="2">DUF1905 domain-containing protein</fullName>
    </recommendedName>
</protein>
<reference evidence="1" key="1">
    <citation type="submission" date="2019-08" db="EMBL/GenBank/DDBJ databases">
        <authorList>
            <person name="Kucharzyk K."/>
            <person name="Murdoch R.W."/>
            <person name="Higgins S."/>
            <person name="Loffler F."/>
        </authorList>
    </citation>
    <scope>NUCLEOTIDE SEQUENCE</scope>
</reference>
<dbReference type="InterPro" id="IPR015018">
    <property type="entry name" value="DUF1905"/>
</dbReference>
<dbReference type="Pfam" id="PF08922">
    <property type="entry name" value="DUF1905"/>
    <property type="match status" value="1"/>
</dbReference>
<name>A0A644XQY3_9ZZZZ</name>
<evidence type="ECO:0008006" key="2">
    <source>
        <dbReference type="Google" id="ProtNLM"/>
    </source>
</evidence>
<dbReference type="Gene3D" id="2.40.30.100">
    <property type="entry name" value="AF2212/PG0164-like"/>
    <property type="match status" value="1"/>
</dbReference>
<gene>
    <name evidence="1" type="ORF">SDC9_65063</name>
</gene>
<accession>A0A644XQY3</accession>
<sequence length="92" mass="10135">MYSFDAIIEKVPDQDGAYVAVPIDIKQVFGKGRLKVHATFDGHPYDGSVVNMGLANADGSIRYIIGVRKDIRKSIGKEPGDMVKVTLQQREV</sequence>